<dbReference type="KEGG" id="acp:A2cp1_1896"/>
<dbReference type="EMBL" id="CP001359">
    <property type="protein sequence ID" value="ACL65238.1"/>
    <property type="molecule type" value="Genomic_DNA"/>
</dbReference>
<gene>
    <name evidence="1" type="ordered locus">A2cp1_1896</name>
</gene>
<name>B8J748_ANAD2</name>
<reference evidence="1" key="1">
    <citation type="submission" date="2009-01" db="EMBL/GenBank/DDBJ databases">
        <title>Complete sequence of Anaeromyxobacter dehalogenans 2CP-1.</title>
        <authorList>
            <consortium name="US DOE Joint Genome Institute"/>
            <person name="Lucas S."/>
            <person name="Copeland A."/>
            <person name="Lapidus A."/>
            <person name="Glavina del Rio T."/>
            <person name="Dalin E."/>
            <person name="Tice H."/>
            <person name="Bruce D."/>
            <person name="Goodwin L."/>
            <person name="Pitluck S."/>
            <person name="Saunders E."/>
            <person name="Brettin T."/>
            <person name="Detter J.C."/>
            <person name="Han C."/>
            <person name="Larimer F."/>
            <person name="Land M."/>
            <person name="Hauser L."/>
            <person name="Kyrpides N."/>
            <person name="Ovchinnikova G."/>
            <person name="Beliaev A.S."/>
            <person name="Richardson P."/>
        </authorList>
    </citation>
    <scope>NUCLEOTIDE SEQUENCE</scope>
    <source>
        <strain evidence="1">2CP-1</strain>
    </source>
</reference>
<accession>B8J748</accession>
<dbReference type="Proteomes" id="UP000007089">
    <property type="component" value="Chromosome"/>
</dbReference>
<dbReference type="AlphaFoldDB" id="B8J748"/>
<dbReference type="RefSeq" id="WP_012633154.1">
    <property type="nucleotide sequence ID" value="NC_011891.1"/>
</dbReference>
<evidence type="ECO:0000313" key="2">
    <source>
        <dbReference type="Proteomes" id="UP000007089"/>
    </source>
</evidence>
<keyword evidence="2" id="KW-1185">Reference proteome</keyword>
<dbReference type="HOGENOM" id="CLU_2821684_0_0_7"/>
<organism evidence="1 2">
    <name type="scientific">Anaeromyxobacter dehalogenans (strain ATCC BAA-258 / DSM 21875 / 2CP-1)</name>
    <dbReference type="NCBI Taxonomy" id="455488"/>
    <lineage>
        <taxon>Bacteria</taxon>
        <taxon>Pseudomonadati</taxon>
        <taxon>Myxococcota</taxon>
        <taxon>Myxococcia</taxon>
        <taxon>Myxococcales</taxon>
        <taxon>Cystobacterineae</taxon>
        <taxon>Anaeromyxobacteraceae</taxon>
        <taxon>Anaeromyxobacter</taxon>
    </lineage>
</organism>
<protein>
    <submittedName>
        <fullName evidence="1">Uncharacterized protein</fullName>
    </submittedName>
</protein>
<proteinExistence type="predicted"/>
<sequence length="66" mass="7368">MSVWHVQVNGVPACTSPVITEEERLEPPVCGARNRQRAEEYAAMLRERHPGDAVEVVEHGCPMRGE</sequence>
<evidence type="ECO:0000313" key="1">
    <source>
        <dbReference type="EMBL" id="ACL65238.1"/>
    </source>
</evidence>